<feature type="domain" description="WxL" evidence="1">
    <location>
        <begin position="578"/>
        <end position="716"/>
    </location>
</feature>
<dbReference type="Pfam" id="PF13731">
    <property type="entry name" value="WxL"/>
    <property type="match status" value="1"/>
</dbReference>
<comment type="caution">
    <text evidence="2">The sequence shown here is derived from an EMBL/GenBank/DDBJ whole genome shotgun (WGS) entry which is preliminary data.</text>
</comment>
<evidence type="ECO:0000313" key="2">
    <source>
        <dbReference type="EMBL" id="EUJ29114.1"/>
    </source>
</evidence>
<keyword evidence="3" id="KW-1185">Reference proteome</keyword>
<dbReference type="RefSeq" id="WP_036079958.1">
    <property type="nucleotide sequence ID" value="NZ_AODE01000020.1"/>
</dbReference>
<dbReference type="PATRIC" id="fig|1265820.5.peg.2283"/>
<dbReference type="AlphaFoldDB" id="W7BQR4"/>
<organism evidence="2 3">
    <name type="scientific">Listeria cornellensis FSL F6-0969</name>
    <dbReference type="NCBI Taxonomy" id="1265820"/>
    <lineage>
        <taxon>Bacteria</taxon>
        <taxon>Bacillati</taxon>
        <taxon>Bacillota</taxon>
        <taxon>Bacilli</taxon>
        <taxon>Bacillales</taxon>
        <taxon>Listeriaceae</taxon>
        <taxon>Listeria</taxon>
    </lineage>
</organism>
<dbReference type="EMBL" id="AODE01000020">
    <property type="protein sequence ID" value="EUJ29114.1"/>
    <property type="molecule type" value="Genomic_DNA"/>
</dbReference>
<dbReference type="STRING" id="1265820.PCORN_11607"/>
<protein>
    <recommendedName>
        <fullName evidence="1">WxL domain-containing protein</fullName>
    </recommendedName>
</protein>
<sequence length="717" mass="77089">MNKKKTWRMFFYLGMISLIIVGIVTGHSVSGERKENVAAPSPAATIALGTSTLTGSYATGSSGQGIMHLTYQYTPLVSLTLNDVPLVIVQLPSEIGDQLAGNISKQTAFLNSLTGTIMYPQNLLSNLTFDMQATNSGVVKSYDEGTHSVVFTFPKSTTLLSLTNTWKVDMNLDAGVLYRNAISVPNPYNGTNYTAKGTLVSASEGINLITGNARTATITTASFGIGNYPVLAIYPPVLADTLSHLGTVISGNASQTLDGNYTYTADITYKTRAGATTKQTNLPVNASGIFTTTLAVPYEYGDTATAILRAKSKTNTDIYETKSSALITAKWPIQDATLNPAKVGDTQVTGVSNQTNPGIYKAHITINQTNYDVIPQVDGRISLAGIPALRSGDQVSIIMQGYSTRTGELLVSSASTTTTARYNSPSLAIFQKIERKNGSDVWEGAPSVASNQNIRYIATTTLQNANAIWMNQNVKIHIPSGLINISNITLTKISNGVTTQLTAPTMISDPTSPSMQSILGTVSNNPLTVQGDQIQLQYTATVASTAYPPNLTSTIFANGQTGNATAIPEISNSIVIPITDGTLKLLEVPSSITFTNIPIPSKPQIYNRTNATGTIKIRDGRVKKTPWQLYVREDVPLTNSDNQKLEQSLVYSQNNVDSILNASNQLIVNQSQQDDQLYEVIWQPTEGIRLKLAPSPNLVKNKQYTGKLIWTLADTPM</sequence>
<dbReference type="InterPro" id="IPR027994">
    <property type="entry name" value="WxL_dom"/>
</dbReference>
<proteinExistence type="predicted"/>
<evidence type="ECO:0000259" key="1">
    <source>
        <dbReference type="Pfam" id="PF13731"/>
    </source>
</evidence>
<name>W7BQR4_9LIST</name>
<reference evidence="2 3" key="1">
    <citation type="journal article" date="2014" name="Int. J. Syst. Evol. Microbiol.">
        <title>Listeria floridensis sp. nov., Listeria aquatica sp. nov., Listeria cornellensis sp. nov., Listeria riparia sp. nov. and Listeria grandensis sp. nov., from agricultural and natural environments.</title>
        <authorList>
            <person name="den Bakker H.C."/>
            <person name="Warchocki S."/>
            <person name="Wright E.M."/>
            <person name="Allred A.F."/>
            <person name="Ahlstrom C."/>
            <person name="Manuel C.S."/>
            <person name="Stasiewicz M.J."/>
            <person name="Burrell A."/>
            <person name="Roof S."/>
            <person name="Strawn L."/>
            <person name="Fortes E.D."/>
            <person name="Nightingale K.K."/>
            <person name="Kephart D."/>
            <person name="Wiedmann M."/>
        </authorList>
    </citation>
    <scope>NUCLEOTIDE SEQUENCE [LARGE SCALE GENOMIC DNA]</scope>
    <source>
        <strain evidence="3">FSL F6-969</strain>
    </source>
</reference>
<dbReference type="Proteomes" id="UP000019254">
    <property type="component" value="Unassembled WGS sequence"/>
</dbReference>
<gene>
    <name evidence="2" type="ORF">PCORN_11607</name>
</gene>
<evidence type="ECO:0000313" key="3">
    <source>
        <dbReference type="Proteomes" id="UP000019254"/>
    </source>
</evidence>
<dbReference type="OrthoDB" id="2359446at2"/>
<accession>W7BQR4</accession>